<evidence type="ECO:0008006" key="3">
    <source>
        <dbReference type="Google" id="ProtNLM"/>
    </source>
</evidence>
<evidence type="ECO:0000256" key="1">
    <source>
        <dbReference type="SAM" id="Phobius"/>
    </source>
</evidence>
<comment type="caution">
    <text evidence="2">The sequence shown here is derived from an EMBL/GenBank/DDBJ whole genome shotgun (WGS) entry which is preliminary data.</text>
</comment>
<accession>A0A3L8E3T5</accession>
<dbReference type="Proteomes" id="UP000279307">
    <property type="component" value="Chromosome 1"/>
</dbReference>
<organism evidence="2">
    <name type="scientific">Ooceraea biroi</name>
    <name type="common">Clonal raider ant</name>
    <name type="synonym">Cerapachys biroi</name>
    <dbReference type="NCBI Taxonomy" id="2015173"/>
    <lineage>
        <taxon>Eukaryota</taxon>
        <taxon>Metazoa</taxon>
        <taxon>Ecdysozoa</taxon>
        <taxon>Arthropoda</taxon>
        <taxon>Hexapoda</taxon>
        <taxon>Insecta</taxon>
        <taxon>Pterygota</taxon>
        <taxon>Neoptera</taxon>
        <taxon>Endopterygota</taxon>
        <taxon>Hymenoptera</taxon>
        <taxon>Apocrita</taxon>
        <taxon>Aculeata</taxon>
        <taxon>Formicoidea</taxon>
        <taxon>Formicidae</taxon>
        <taxon>Dorylinae</taxon>
        <taxon>Ooceraea</taxon>
    </lineage>
</organism>
<reference evidence="2" key="1">
    <citation type="journal article" date="2018" name="Genome Res.">
        <title>The genomic architecture and molecular evolution of ant odorant receptors.</title>
        <authorList>
            <person name="McKenzie S.K."/>
            <person name="Kronauer D.J.C."/>
        </authorList>
    </citation>
    <scope>NUCLEOTIDE SEQUENCE [LARGE SCALE GENOMIC DNA]</scope>
    <source>
        <strain evidence="2">Clonal line C1</strain>
    </source>
</reference>
<protein>
    <recommendedName>
        <fullName evidence="3">Omega-conotoxin-like protein</fullName>
    </recommendedName>
</protein>
<sequence length="125" mass="13946">MCESNRINALTVINEEISLVSTVETFRSKECLVHRLETSKYTAVGKMAKLVLYVFIALLAASLIMGAPQDKSSCGRHGDPCVSSSQCCTGNRCHRYANRCQVIITEEELMAQREKILGRKGKDYK</sequence>
<gene>
    <name evidence="2" type="ORF">DMN91_000434</name>
</gene>
<proteinExistence type="predicted"/>
<feature type="transmembrane region" description="Helical" evidence="1">
    <location>
        <begin position="50"/>
        <end position="67"/>
    </location>
</feature>
<evidence type="ECO:0000313" key="2">
    <source>
        <dbReference type="EMBL" id="RLU26638.1"/>
    </source>
</evidence>
<keyword evidence="1" id="KW-1133">Transmembrane helix</keyword>
<dbReference type="EMBL" id="QOIP01000001">
    <property type="protein sequence ID" value="RLU26638.1"/>
    <property type="molecule type" value="Genomic_DNA"/>
</dbReference>
<keyword evidence="1" id="KW-0812">Transmembrane</keyword>
<dbReference type="AlphaFoldDB" id="A0A3L8E3T5"/>
<keyword evidence="1" id="KW-0472">Membrane</keyword>
<reference evidence="2" key="2">
    <citation type="submission" date="2018-07" db="EMBL/GenBank/DDBJ databases">
        <authorList>
            <person name="Mckenzie S.K."/>
            <person name="Kronauer D.J.C."/>
        </authorList>
    </citation>
    <scope>NUCLEOTIDE SEQUENCE</scope>
    <source>
        <strain evidence="2">Clonal line C1</strain>
    </source>
</reference>
<dbReference type="OrthoDB" id="7921538at2759"/>
<name>A0A3L8E3T5_OOCBI</name>